<organism evidence="2 3">
    <name type="scientific">Batrachochytrium dendrobatidis (strain JAM81 / FGSC 10211)</name>
    <name type="common">Frog chytrid fungus</name>
    <dbReference type="NCBI Taxonomy" id="684364"/>
    <lineage>
        <taxon>Eukaryota</taxon>
        <taxon>Fungi</taxon>
        <taxon>Fungi incertae sedis</taxon>
        <taxon>Chytridiomycota</taxon>
        <taxon>Chytridiomycota incertae sedis</taxon>
        <taxon>Chytridiomycetes</taxon>
        <taxon>Rhizophydiales</taxon>
        <taxon>Rhizophydiales incertae sedis</taxon>
        <taxon>Batrachochytrium</taxon>
    </lineage>
</organism>
<dbReference type="PANTHER" id="PTHR22753:SF14">
    <property type="entry name" value="MONOACYLGLYCEROL_DIACYLGLYCEROL O-ACYLTRANSFERASE"/>
    <property type="match status" value="1"/>
</dbReference>
<protein>
    <submittedName>
        <fullName evidence="2">Uncharacterized protein</fullName>
    </submittedName>
</protein>
<evidence type="ECO:0000256" key="1">
    <source>
        <dbReference type="SAM" id="MobiDB-lite"/>
    </source>
</evidence>
<dbReference type="OrthoDB" id="44277at2759"/>
<gene>
    <name evidence="2" type="ORF">BATDEDRAFT_23906</name>
</gene>
<dbReference type="GeneID" id="18238345"/>
<dbReference type="STRING" id="684364.F4NZV1"/>
<dbReference type="EMBL" id="GL882882">
    <property type="protein sequence ID" value="EGF81153.1"/>
    <property type="molecule type" value="Genomic_DNA"/>
</dbReference>
<dbReference type="HOGENOM" id="CLU_655492_0_0_1"/>
<dbReference type="Proteomes" id="UP000007241">
    <property type="component" value="Unassembled WGS sequence"/>
</dbReference>
<feature type="region of interest" description="Disordered" evidence="1">
    <location>
        <begin position="362"/>
        <end position="399"/>
    </location>
</feature>
<evidence type="ECO:0000313" key="3">
    <source>
        <dbReference type="Proteomes" id="UP000007241"/>
    </source>
</evidence>
<name>F4NZV1_BATDJ</name>
<evidence type="ECO:0000313" key="2">
    <source>
        <dbReference type="EMBL" id="EGF81153.1"/>
    </source>
</evidence>
<dbReference type="PANTHER" id="PTHR22753">
    <property type="entry name" value="TRANSMEMBRANE PROTEIN 68"/>
    <property type="match status" value="1"/>
</dbReference>
<dbReference type="RefSeq" id="XP_006677869.1">
    <property type="nucleotide sequence ID" value="XM_006677806.1"/>
</dbReference>
<dbReference type="GO" id="GO:0016020">
    <property type="term" value="C:membrane"/>
    <property type="evidence" value="ECO:0000318"/>
    <property type="project" value="GO_Central"/>
</dbReference>
<sequence length="419" mass="48426">MTVDSASMLTGLAANFPGATKLVFTASHSAHDKFQTLSPESKVKLVDAASASADVAWKSYQWLRNVYVAVLSWGTKPLDRWHQPSGFILHLLASLILFILPVDDLWITTDIPKGKVVYAGNQNIYGIDTLSTLSIIFKKTGVLPRVIVQPMHFKIPIWKHFIEYMGAVSCEHPEAIDYLMSLEYPLFVYPGGAREFFRKKNEEKYSLEWRHIELYTRIIDDLNTFAPKYQYLVVPVASIGVNDMLKIVWECPWNVYNLMKKVSIVRPVSYERQYVTVQMPILLHQGKYDDVYVQETLEKGIQDTIVRRDKAGKKRYMLRKVSKTLGYIFHKDGIVMRSWWFVFDVVQFRVMHLLDSEEMRDRDDYDTDSDVLSSGKTMSESEPVVSDVPLTDESPKQMHPMHHAKDRFLKLFGLNQQQK</sequence>
<reference evidence="2 3" key="1">
    <citation type="submission" date="2009-12" db="EMBL/GenBank/DDBJ databases">
        <title>The draft genome of Batrachochytrium dendrobatidis.</title>
        <authorList>
            <consortium name="US DOE Joint Genome Institute (JGI-PGF)"/>
            <person name="Kuo A."/>
            <person name="Salamov A."/>
            <person name="Schmutz J."/>
            <person name="Lucas S."/>
            <person name="Pitluck S."/>
            <person name="Rosenblum E."/>
            <person name="Stajich J."/>
            <person name="Eisen M."/>
            <person name="Grigoriev I.V."/>
        </authorList>
    </citation>
    <scope>NUCLEOTIDE SEQUENCE [LARGE SCALE GENOMIC DNA]</scope>
    <source>
        <strain evidence="3">JAM81 / FGSC 10211</strain>
    </source>
</reference>
<dbReference type="AlphaFoldDB" id="F4NZV1"/>
<feature type="compositionally biased region" description="Polar residues" evidence="1">
    <location>
        <begin position="371"/>
        <end position="380"/>
    </location>
</feature>
<accession>F4NZV1</accession>
<dbReference type="InParanoid" id="F4NZV1"/>
<keyword evidence="3" id="KW-1185">Reference proteome</keyword>
<proteinExistence type="predicted"/>